<dbReference type="Pfam" id="PF13432">
    <property type="entry name" value="TPR_16"/>
    <property type="match status" value="1"/>
</dbReference>
<dbReference type="Gene3D" id="1.25.40.10">
    <property type="entry name" value="Tetratricopeptide repeat domain"/>
    <property type="match status" value="1"/>
</dbReference>
<proteinExistence type="predicted"/>
<dbReference type="KEGG" id="pfer:IRI77_30495"/>
<dbReference type="Proteomes" id="UP000593892">
    <property type="component" value="Chromosome"/>
</dbReference>
<dbReference type="InterPro" id="IPR011990">
    <property type="entry name" value="TPR-like_helical_dom_sf"/>
</dbReference>
<organism evidence="2 3">
    <name type="scientific">Paludibaculum fermentans</name>
    <dbReference type="NCBI Taxonomy" id="1473598"/>
    <lineage>
        <taxon>Bacteria</taxon>
        <taxon>Pseudomonadati</taxon>
        <taxon>Acidobacteriota</taxon>
        <taxon>Terriglobia</taxon>
        <taxon>Bryobacterales</taxon>
        <taxon>Bryobacteraceae</taxon>
        <taxon>Paludibaculum</taxon>
    </lineage>
</organism>
<dbReference type="RefSeq" id="WP_194448731.1">
    <property type="nucleotide sequence ID" value="NZ_CP063849.1"/>
</dbReference>
<dbReference type="PROSITE" id="PS50005">
    <property type="entry name" value="TPR"/>
    <property type="match status" value="1"/>
</dbReference>
<evidence type="ECO:0008006" key="4">
    <source>
        <dbReference type="Google" id="ProtNLM"/>
    </source>
</evidence>
<evidence type="ECO:0000313" key="2">
    <source>
        <dbReference type="EMBL" id="QOY87062.1"/>
    </source>
</evidence>
<protein>
    <recommendedName>
        <fullName evidence="4">Tetratricopeptide repeat protein</fullName>
    </recommendedName>
</protein>
<keyword evidence="3" id="KW-1185">Reference proteome</keyword>
<evidence type="ECO:0000256" key="1">
    <source>
        <dbReference type="PROSITE-ProRule" id="PRU00339"/>
    </source>
</evidence>
<keyword evidence="1" id="KW-0802">TPR repeat</keyword>
<feature type="repeat" description="TPR" evidence="1">
    <location>
        <begin position="53"/>
        <end position="86"/>
    </location>
</feature>
<dbReference type="InterPro" id="IPR019734">
    <property type="entry name" value="TPR_rpt"/>
</dbReference>
<accession>A0A7S7NNU7</accession>
<dbReference type="EMBL" id="CP063849">
    <property type="protein sequence ID" value="QOY87062.1"/>
    <property type="molecule type" value="Genomic_DNA"/>
</dbReference>
<gene>
    <name evidence="2" type="ORF">IRI77_30495</name>
</gene>
<name>A0A7S7NNU7_PALFE</name>
<reference evidence="2 3" key="1">
    <citation type="submission" date="2020-10" db="EMBL/GenBank/DDBJ databases">
        <title>Complete genome sequence of Paludibaculum fermentans P105T, a facultatively anaerobic acidobacterium capable of dissimilatory Fe(III) reduction.</title>
        <authorList>
            <person name="Dedysh S.N."/>
            <person name="Beletsky A.V."/>
            <person name="Kulichevskaya I.S."/>
            <person name="Mardanov A.V."/>
            <person name="Ravin N.V."/>
        </authorList>
    </citation>
    <scope>NUCLEOTIDE SEQUENCE [LARGE SCALE GENOMIC DNA]</scope>
    <source>
        <strain evidence="2 3">P105</strain>
    </source>
</reference>
<dbReference type="AlphaFoldDB" id="A0A7S7NNU7"/>
<dbReference type="SUPFAM" id="SSF48452">
    <property type="entry name" value="TPR-like"/>
    <property type="match status" value="1"/>
</dbReference>
<sequence length="129" mass="13948">MRHLLLGLVVCLAVPLPGQNNGLIDSLNRLDAGNFAESARILEQAGVRAGSDARALLTLGVALTLSGRFEEAIEPLQRAVQIKRLDEATLWLYACERMSGIVTEAHAYGIRRPGMPLRLEGMLPADQSS</sequence>
<evidence type="ECO:0000313" key="3">
    <source>
        <dbReference type="Proteomes" id="UP000593892"/>
    </source>
</evidence>